<protein>
    <submittedName>
        <fullName evidence="1">Uncharacterized protein</fullName>
    </submittedName>
</protein>
<reference evidence="1 2" key="1">
    <citation type="submission" date="2009-11" db="EMBL/GenBank/DDBJ databases">
        <title>Annotation of Allomyces macrogynus ATCC 38327.</title>
        <authorList>
            <consortium name="The Broad Institute Genome Sequencing Platform"/>
            <person name="Russ C."/>
            <person name="Cuomo C."/>
            <person name="Burger G."/>
            <person name="Gray M.W."/>
            <person name="Holland P.W.H."/>
            <person name="King N."/>
            <person name="Lang F.B.F."/>
            <person name="Roger A.J."/>
            <person name="Ruiz-Trillo I."/>
            <person name="Young S.K."/>
            <person name="Zeng Q."/>
            <person name="Gargeya S."/>
            <person name="Fitzgerald M."/>
            <person name="Haas B."/>
            <person name="Abouelleil A."/>
            <person name="Alvarado L."/>
            <person name="Arachchi H.M."/>
            <person name="Berlin A."/>
            <person name="Chapman S.B."/>
            <person name="Gearin G."/>
            <person name="Goldberg J."/>
            <person name="Griggs A."/>
            <person name="Gujja S."/>
            <person name="Hansen M."/>
            <person name="Heiman D."/>
            <person name="Howarth C."/>
            <person name="Larimer J."/>
            <person name="Lui A."/>
            <person name="MacDonald P.J.P."/>
            <person name="McCowen C."/>
            <person name="Montmayeur A."/>
            <person name="Murphy C."/>
            <person name="Neiman D."/>
            <person name="Pearson M."/>
            <person name="Priest M."/>
            <person name="Roberts A."/>
            <person name="Saif S."/>
            <person name="Shea T."/>
            <person name="Sisk P."/>
            <person name="Stolte C."/>
            <person name="Sykes S."/>
            <person name="Wortman J."/>
            <person name="Nusbaum C."/>
            <person name="Birren B."/>
        </authorList>
    </citation>
    <scope>NUCLEOTIDE SEQUENCE [LARGE SCALE GENOMIC DNA]</scope>
    <source>
        <strain evidence="1 2">ATCC 38327</strain>
    </source>
</reference>
<evidence type="ECO:0000313" key="2">
    <source>
        <dbReference type="Proteomes" id="UP000054350"/>
    </source>
</evidence>
<dbReference type="VEuPathDB" id="FungiDB:AMAG_19703"/>
<name>A0A0L0SZI3_ALLM3</name>
<dbReference type="AlphaFoldDB" id="A0A0L0SZI3"/>
<keyword evidence="2" id="KW-1185">Reference proteome</keyword>
<evidence type="ECO:0000313" key="1">
    <source>
        <dbReference type="EMBL" id="KNE67739.1"/>
    </source>
</evidence>
<dbReference type="EMBL" id="GG745354">
    <property type="protein sequence ID" value="KNE67739.1"/>
    <property type="molecule type" value="Genomic_DNA"/>
</dbReference>
<accession>A0A0L0SZI3</accession>
<dbReference type="Proteomes" id="UP000054350">
    <property type="component" value="Unassembled WGS sequence"/>
</dbReference>
<sequence>MLSRHLPPLDSALDHALRLASRVLSSLNDILPANVATLATKERVAAAFTSLAAIGAARAIDRMLRPPQHLRKHPCVAPWILLRTMIQGKGFLEQRDALFDTMSADALKHG</sequence>
<reference evidence="2" key="2">
    <citation type="submission" date="2009-11" db="EMBL/GenBank/DDBJ databases">
        <title>The Genome Sequence of Allomyces macrogynus strain ATCC 38327.</title>
        <authorList>
            <consortium name="The Broad Institute Genome Sequencing Platform"/>
            <person name="Russ C."/>
            <person name="Cuomo C."/>
            <person name="Shea T."/>
            <person name="Young S.K."/>
            <person name="Zeng Q."/>
            <person name="Koehrsen M."/>
            <person name="Haas B."/>
            <person name="Borodovsky M."/>
            <person name="Guigo R."/>
            <person name="Alvarado L."/>
            <person name="Berlin A."/>
            <person name="Borenstein D."/>
            <person name="Chen Z."/>
            <person name="Engels R."/>
            <person name="Freedman E."/>
            <person name="Gellesch M."/>
            <person name="Goldberg J."/>
            <person name="Griggs A."/>
            <person name="Gujja S."/>
            <person name="Heiman D."/>
            <person name="Hepburn T."/>
            <person name="Howarth C."/>
            <person name="Jen D."/>
            <person name="Larson L."/>
            <person name="Lewis B."/>
            <person name="Mehta T."/>
            <person name="Park D."/>
            <person name="Pearson M."/>
            <person name="Roberts A."/>
            <person name="Saif S."/>
            <person name="Shenoy N."/>
            <person name="Sisk P."/>
            <person name="Stolte C."/>
            <person name="Sykes S."/>
            <person name="Walk T."/>
            <person name="White J."/>
            <person name="Yandava C."/>
            <person name="Burger G."/>
            <person name="Gray M.W."/>
            <person name="Holland P.W.H."/>
            <person name="King N."/>
            <person name="Lang F.B.F."/>
            <person name="Roger A.J."/>
            <person name="Ruiz-Trillo I."/>
            <person name="Lander E."/>
            <person name="Nusbaum C."/>
        </authorList>
    </citation>
    <scope>NUCLEOTIDE SEQUENCE [LARGE SCALE GENOMIC DNA]</scope>
    <source>
        <strain evidence="2">ATCC 38327</strain>
    </source>
</reference>
<gene>
    <name evidence="1" type="ORF">AMAG_19703</name>
</gene>
<organism evidence="1 2">
    <name type="scientific">Allomyces macrogynus (strain ATCC 38327)</name>
    <name type="common">Allomyces javanicus var. macrogynus</name>
    <dbReference type="NCBI Taxonomy" id="578462"/>
    <lineage>
        <taxon>Eukaryota</taxon>
        <taxon>Fungi</taxon>
        <taxon>Fungi incertae sedis</taxon>
        <taxon>Blastocladiomycota</taxon>
        <taxon>Blastocladiomycetes</taxon>
        <taxon>Blastocladiales</taxon>
        <taxon>Blastocladiaceae</taxon>
        <taxon>Allomyces</taxon>
    </lineage>
</organism>
<proteinExistence type="predicted"/>